<accession>A0ABM0XT38</accession>
<sequence>MGIISSTDQKPEHKSQNNNQAPSVGVPSSTWRRYDDFMKGGGCKEVFTDFLDCVYEAEKKKEVIGPCYPMLQKCMEAHSDYYQPILASDKKTVEKDLYEGLMKAILPSTVSLDELSEEEVERSITTFMEGGSCKESFTAWTVNCTFNEEAGENEKDLVTKCAGLFGTLLKCVSDHSDYYHPILAAVKATEEHALKDLEALFSKPS</sequence>
<evidence type="ECO:0000313" key="3">
    <source>
        <dbReference type="Proteomes" id="UP000694864"/>
    </source>
</evidence>
<feature type="compositionally biased region" description="Polar residues" evidence="1">
    <location>
        <begin position="16"/>
        <end position="27"/>
    </location>
</feature>
<dbReference type="RefSeq" id="XP_010490639.1">
    <property type="nucleotide sequence ID" value="XM_010492337.2"/>
</dbReference>
<dbReference type="InterPro" id="IPR012891">
    <property type="entry name" value="GCK_dom"/>
</dbReference>
<evidence type="ECO:0000313" key="4">
    <source>
        <dbReference type="RefSeq" id="XP_010490639.1"/>
    </source>
</evidence>
<reference evidence="3" key="1">
    <citation type="journal article" date="2014" name="Nat. Commun.">
        <title>The emerging biofuel crop Camelina sativa retains a highly undifferentiated hexaploid genome structure.</title>
        <authorList>
            <person name="Kagale S."/>
            <person name="Koh C."/>
            <person name="Nixon J."/>
            <person name="Bollina V."/>
            <person name="Clarke W.E."/>
            <person name="Tuteja R."/>
            <person name="Spillane C."/>
            <person name="Robinson S.J."/>
            <person name="Links M.G."/>
            <person name="Clarke C."/>
            <person name="Higgins E.E."/>
            <person name="Huebert T."/>
            <person name="Sharpe A.G."/>
            <person name="Parkin I.A."/>
        </authorList>
    </citation>
    <scope>NUCLEOTIDE SEQUENCE [LARGE SCALE GENOMIC DNA]</scope>
    <source>
        <strain evidence="3">cv. DH55</strain>
    </source>
</reference>
<reference evidence="4" key="2">
    <citation type="submission" date="2025-08" db="UniProtKB">
        <authorList>
            <consortium name="RefSeq"/>
        </authorList>
    </citation>
    <scope>IDENTIFICATION</scope>
    <source>
        <tissue evidence="4">Leaf</tissue>
    </source>
</reference>
<dbReference type="Proteomes" id="UP000694864">
    <property type="component" value="Chromosome 20"/>
</dbReference>
<dbReference type="Pfam" id="PF07802">
    <property type="entry name" value="GCK"/>
    <property type="match status" value="2"/>
</dbReference>
<dbReference type="PANTHER" id="PTHR34357:SF2">
    <property type="entry name" value="F26F24.3-RELATED"/>
    <property type="match status" value="1"/>
</dbReference>
<gene>
    <name evidence="4" type="primary">LOC104768386</name>
</gene>
<dbReference type="GeneID" id="104768386"/>
<proteinExistence type="predicted"/>
<protein>
    <submittedName>
        <fullName evidence="4">Uncharacterized protein LOC104768386</fullName>
    </submittedName>
</protein>
<evidence type="ECO:0000256" key="1">
    <source>
        <dbReference type="SAM" id="MobiDB-lite"/>
    </source>
</evidence>
<feature type="region of interest" description="Disordered" evidence="1">
    <location>
        <begin position="1"/>
        <end position="27"/>
    </location>
</feature>
<keyword evidence="3" id="KW-1185">Reference proteome</keyword>
<dbReference type="SMART" id="SM01227">
    <property type="entry name" value="GCK"/>
    <property type="match status" value="2"/>
</dbReference>
<feature type="domain" description="GCK" evidence="2">
    <location>
        <begin position="120"/>
        <end position="197"/>
    </location>
</feature>
<evidence type="ECO:0000259" key="2">
    <source>
        <dbReference type="SMART" id="SM01227"/>
    </source>
</evidence>
<organism evidence="3 4">
    <name type="scientific">Camelina sativa</name>
    <name type="common">False flax</name>
    <name type="synonym">Myagrum sativum</name>
    <dbReference type="NCBI Taxonomy" id="90675"/>
    <lineage>
        <taxon>Eukaryota</taxon>
        <taxon>Viridiplantae</taxon>
        <taxon>Streptophyta</taxon>
        <taxon>Embryophyta</taxon>
        <taxon>Tracheophyta</taxon>
        <taxon>Spermatophyta</taxon>
        <taxon>Magnoliopsida</taxon>
        <taxon>eudicotyledons</taxon>
        <taxon>Gunneridae</taxon>
        <taxon>Pentapetalae</taxon>
        <taxon>rosids</taxon>
        <taxon>malvids</taxon>
        <taxon>Brassicales</taxon>
        <taxon>Brassicaceae</taxon>
        <taxon>Camelineae</taxon>
        <taxon>Camelina</taxon>
    </lineage>
</organism>
<name>A0ABM0XT38_CAMSA</name>
<dbReference type="PANTHER" id="PTHR34357">
    <property type="entry name" value="F7A19.14 PROTEIN-RELATED"/>
    <property type="match status" value="1"/>
</dbReference>
<feature type="domain" description="GCK" evidence="2">
    <location>
        <begin position="31"/>
        <end position="101"/>
    </location>
</feature>